<dbReference type="EMBL" id="MT141590">
    <property type="protein sequence ID" value="QJA68141.1"/>
    <property type="molecule type" value="Genomic_DNA"/>
</dbReference>
<evidence type="ECO:0000313" key="1">
    <source>
        <dbReference type="EMBL" id="QJA68141.1"/>
    </source>
</evidence>
<gene>
    <name evidence="1" type="ORF">MM415A08076_0006</name>
</gene>
<sequence>MKTKKNLMVNNHLPMPWESGQDGWDNYADFELWLANQLGEECEDWVSEAPTSLMKVFVEFAYWVKNLTTSVTHADKI</sequence>
<name>A0A6M3JGJ9_9ZZZZ</name>
<organism evidence="1">
    <name type="scientific">viral metagenome</name>
    <dbReference type="NCBI Taxonomy" id="1070528"/>
    <lineage>
        <taxon>unclassified sequences</taxon>
        <taxon>metagenomes</taxon>
        <taxon>organismal metagenomes</taxon>
    </lineage>
</organism>
<proteinExistence type="predicted"/>
<protein>
    <submittedName>
        <fullName evidence="1">Uncharacterized protein</fullName>
    </submittedName>
</protein>
<dbReference type="AlphaFoldDB" id="A0A6M3JGJ9"/>
<accession>A0A6M3JGJ9</accession>
<reference evidence="1" key="1">
    <citation type="submission" date="2020-03" db="EMBL/GenBank/DDBJ databases">
        <title>The deep terrestrial virosphere.</title>
        <authorList>
            <person name="Holmfeldt K."/>
            <person name="Nilsson E."/>
            <person name="Simone D."/>
            <person name="Lopez-Fernandez M."/>
            <person name="Wu X."/>
            <person name="de Brujin I."/>
            <person name="Lundin D."/>
            <person name="Andersson A."/>
            <person name="Bertilsson S."/>
            <person name="Dopson M."/>
        </authorList>
    </citation>
    <scope>NUCLEOTIDE SEQUENCE</scope>
    <source>
        <strain evidence="1">MM415A08076</strain>
    </source>
</reference>